<feature type="transmembrane region" description="Helical" evidence="8">
    <location>
        <begin position="558"/>
        <end position="578"/>
    </location>
</feature>
<keyword evidence="3 8" id="KW-0812">Transmembrane</keyword>
<evidence type="ECO:0000313" key="10">
    <source>
        <dbReference type="EMBL" id="KAH9639266.1"/>
    </source>
</evidence>
<evidence type="ECO:0000256" key="2">
    <source>
        <dbReference type="ARBA" id="ARBA00022475"/>
    </source>
</evidence>
<comment type="subcellular location">
    <subcellularLocation>
        <location evidence="1">Cell membrane</location>
        <topology evidence="1">Multi-pass membrane protein</topology>
    </subcellularLocation>
</comment>
<evidence type="ECO:0000256" key="7">
    <source>
        <dbReference type="ARBA" id="ARBA00023180"/>
    </source>
</evidence>
<feature type="transmembrane region" description="Helical" evidence="8">
    <location>
        <begin position="374"/>
        <end position="395"/>
    </location>
</feature>
<keyword evidence="6" id="KW-0675">Receptor</keyword>
<evidence type="ECO:0000256" key="6">
    <source>
        <dbReference type="ARBA" id="ARBA00023170"/>
    </source>
</evidence>
<dbReference type="AlphaFoldDB" id="A0A922MLL2"/>
<keyword evidence="4 8" id="KW-1133">Transmembrane helix</keyword>
<feature type="transmembrane region" description="Helical" evidence="8">
    <location>
        <begin position="351"/>
        <end position="368"/>
    </location>
</feature>
<feature type="transmembrane region" description="Helical" evidence="8">
    <location>
        <begin position="322"/>
        <end position="344"/>
    </location>
</feature>
<sequence length="584" mass="67232">MDVTILSLTALSILITASGSITQDQGHVETLTNCVVKVLQELEYLKYEKLIDITVMNMNNDLQLSALHKMAGMRFISRRFLWDTGNINNAIYIVMSDDYQELANGLNKVTSDKFWNPSAGFIIVIQKMEENSLNDVTGLLHTYNIFQNVSLISRDGDDYLISKFNFSKPGSCLKSGHLICWTRCSEYCSSKMLPPLNMGSITGCRYKFLAQNLWPFTNFDSNIRGTEQYIMALFQKHYKVRIDIQEFTKVNKYGIPVEDQKQIMLKKVKNNEVEGVVGGYAINDAYSGNISHSYPMTIDHMFYVLARSNYTEQWVAVLNQSLTTFLVIGVIFIIFCVASICLSIFHTRKDITGNVLIVFGYILNRNFVKRTPSGWARTFIFSSLLFTGFLIPYTIQASLYSVTTRPARAFEPKHPTDLKDYRAFLYTEWQRKHEFDEYTECGTRLNCLLLVKNCHNKTIFTVVSGVHFLVHQWRLTDNHCQLVMYRLKEPYVSIYRAVYFRRGSALLDPFNDFILRLITTGIVKKHSFDIYHRSQLKCKPIHQPIHVALPLRNFSKAFLILLAGYCLSLLTFICEVYMGSQNNS</sequence>
<feature type="chain" id="PRO_5036903795" description="Ionotropic receptor" evidence="9">
    <location>
        <begin position="20"/>
        <end position="584"/>
    </location>
</feature>
<dbReference type="EMBL" id="JACEFF010000350">
    <property type="protein sequence ID" value="KAH9639266.1"/>
    <property type="molecule type" value="Genomic_DNA"/>
</dbReference>
<feature type="signal peptide" evidence="9">
    <location>
        <begin position="1"/>
        <end position="19"/>
    </location>
</feature>
<keyword evidence="9" id="KW-0732">Signal</keyword>
<evidence type="ECO:0000256" key="8">
    <source>
        <dbReference type="SAM" id="Phobius"/>
    </source>
</evidence>
<evidence type="ECO:0008006" key="12">
    <source>
        <dbReference type="Google" id="ProtNLM"/>
    </source>
</evidence>
<evidence type="ECO:0000256" key="9">
    <source>
        <dbReference type="SAM" id="SignalP"/>
    </source>
</evidence>
<evidence type="ECO:0000256" key="4">
    <source>
        <dbReference type="ARBA" id="ARBA00022989"/>
    </source>
</evidence>
<comment type="caution">
    <text evidence="10">The sequence shown here is derived from an EMBL/GenBank/DDBJ whole genome shotgun (WGS) entry which is preliminary data.</text>
</comment>
<organism evidence="10 11">
    <name type="scientific">Spodoptera exigua</name>
    <name type="common">Beet armyworm</name>
    <name type="synonym">Noctua fulgens</name>
    <dbReference type="NCBI Taxonomy" id="7107"/>
    <lineage>
        <taxon>Eukaryota</taxon>
        <taxon>Metazoa</taxon>
        <taxon>Ecdysozoa</taxon>
        <taxon>Arthropoda</taxon>
        <taxon>Hexapoda</taxon>
        <taxon>Insecta</taxon>
        <taxon>Pterygota</taxon>
        <taxon>Neoptera</taxon>
        <taxon>Endopterygota</taxon>
        <taxon>Lepidoptera</taxon>
        <taxon>Glossata</taxon>
        <taxon>Ditrysia</taxon>
        <taxon>Noctuoidea</taxon>
        <taxon>Noctuidae</taxon>
        <taxon>Amphipyrinae</taxon>
        <taxon>Spodoptera</taxon>
    </lineage>
</organism>
<protein>
    <recommendedName>
        <fullName evidence="12">Ionotropic receptor</fullName>
    </recommendedName>
</protein>
<dbReference type="GO" id="GO:0005886">
    <property type="term" value="C:plasma membrane"/>
    <property type="evidence" value="ECO:0007669"/>
    <property type="project" value="UniProtKB-SubCell"/>
</dbReference>
<dbReference type="PANTHER" id="PTHR42643">
    <property type="entry name" value="IONOTROPIC RECEPTOR 20A-RELATED"/>
    <property type="match status" value="1"/>
</dbReference>
<keyword evidence="5 8" id="KW-0472">Membrane</keyword>
<dbReference type="SUPFAM" id="SSF53850">
    <property type="entry name" value="Periplasmic binding protein-like II"/>
    <property type="match status" value="1"/>
</dbReference>
<dbReference type="Proteomes" id="UP000814243">
    <property type="component" value="Unassembled WGS sequence"/>
</dbReference>
<dbReference type="InterPro" id="IPR052192">
    <property type="entry name" value="Insect_Ionotropic_Sensory_Rcpt"/>
</dbReference>
<name>A0A922MLL2_SPOEX</name>
<reference evidence="10" key="1">
    <citation type="journal article" date="2021" name="G3 (Bethesda)">
        <title>Genome and transcriptome analysis of the beet armyworm Spodoptera exigua reveals targets for pest control. .</title>
        <authorList>
            <person name="Simon S."/>
            <person name="Breeschoten T."/>
            <person name="Jansen H.J."/>
            <person name="Dirks R.P."/>
            <person name="Schranz M.E."/>
            <person name="Ros V.I.D."/>
        </authorList>
    </citation>
    <scope>NUCLEOTIDE SEQUENCE</scope>
    <source>
        <strain evidence="10">TB_SE_WUR_2020</strain>
    </source>
</reference>
<evidence type="ECO:0000313" key="11">
    <source>
        <dbReference type="Proteomes" id="UP000814243"/>
    </source>
</evidence>
<evidence type="ECO:0000256" key="1">
    <source>
        <dbReference type="ARBA" id="ARBA00004651"/>
    </source>
</evidence>
<accession>A0A922MLL2</accession>
<evidence type="ECO:0000256" key="3">
    <source>
        <dbReference type="ARBA" id="ARBA00022692"/>
    </source>
</evidence>
<keyword evidence="2" id="KW-1003">Cell membrane</keyword>
<keyword evidence="7" id="KW-0325">Glycoprotein</keyword>
<evidence type="ECO:0000256" key="5">
    <source>
        <dbReference type="ARBA" id="ARBA00023136"/>
    </source>
</evidence>
<proteinExistence type="predicted"/>
<gene>
    <name evidence="10" type="ORF">HF086_014130</name>
</gene>
<dbReference type="PANTHER" id="PTHR42643:SF24">
    <property type="entry name" value="IONOTROPIC RECEPTOR 60A"/>
    <property type="match status" value="1"/>
</dbReference>